<dbReference type="Proteomes" id="UP001642464">
    <property type="component" value="Unassembled WGS sequence"/>
</dbReference>
<sequence length="231" mass="25656">MSPPKSDELHRCRAGWVLAKSVSAAQQVVGAKKLPLSEVLGRPWGVLGSELLLLLKTWTQLLSQLALREQLLAPGGWRGSSTNWVVFLVERISQDMYSFTVCNRGPAAAQYHPTKFIPDGLYGQKMKIQATLTFQVHRQHLCDPGFWAMAFGQWVPNATEYHRAEVLYDVLLPWLAGVSFGRLTEKLETPSDEGRWRTPCDSVKGGGLGTGGWFGCAKWSSDHELLCPGFL</sequence>
<accession>A0ABP0HBT7</accession>
<evidence type="ECO:0000313" key="1">
    <source>
        <dbReference type="EMBL" id="CAK8987686.1"/>
    </source>
</evidence>
<evidence type="ECO:0000313" key="2">
    <source>
        <dbReference type="Proteomes" id="UP001642464"/>
    </source>
</evidence>
<organism evidence="1 2">
    <name type="scientific">Durusdinium trenchii</name>
    <dbReference type="NCBI Taxonomy" id="1381693"/>
    <lineage>
        <taxon>Eukaryota</taxon>
        <taxon>Sar</taxon>
        <taxon>Alveolata</taxon>
        <taxon>Dinophyceae</taxon>
        <taxon>Suessiales</taxon>
        <taxon>Symbiodiniaceae</taxon>
        <taxon>Durusdinium</taxon>
    </lineage>
</organism>
<gene>
    <name evidence="1" type="ORF">SCF082_LOCUS1081</name>
</gene>
<reference evidence="1 2" key="1">
    <citation type="submission" date="2024-02" db="EMBL/GenBank/DDBJ databases">
        <authorList>
            <person name="Chen Y."/>
            <person name="Shah S."/>
            <person name="Dougan E. K."/>
            <person name="Thang M."/>
            <person name="Chan C."/>
        </authorList>
    </citation>
    <scope>NUCLEOTIDE SEQUENCE [LARGE SCALE GENOMIC DNA]</scope>
</reference>
<name>A0ABP0HBT7_9DINO</name>
<protein>
    <submittedName>
        <fullName evidence="1">Uncharacterized protein</fullName>
    </submittedName>
</protein>
<dbReference type="EMBL" id="CAXAMM010000481">
    <property type="protein sequence ID" value="CAK8987686.1"/>
    <property type="molecule type" value="Genomic_DNA"/>
</dbReference>
<comment type="caution">
    <text evidence="1">The sequence shown here is derived from an EMBL/GenBank/DDBJ whole genome shotgun (WGS) entry which is preliminary data.</text>
</comment>
<keyword evidence="2" id="KW-1185">Reference proteome</keyword>
<proteinExistence type="predicted"/>